<gene>
    <name evidence="2" type="primary">lolE_1</name>
    <name evidence="2" type="ORF">NCTC11938_00812</name>
</gene>
<evidence type="ECO:0000313" key="2">
    <source>
        <dbReference type="EMBL" id="SUC18560.1"/>
    </source>
</evidence>
<evidence type="ECO:0000313" key="3">
    <source>
        <dbReference type="Proteomes" id="UP000254191"/>
    </source>
</evidence>
<accession>A0A379FFT2</accession>
<protein>
    <submittedName>
        <fullName evidence="2">Outer membrane-specific lipoprotein transporter subunit LolE</fullName>
    </submittedName>
</protein>
<dbReference type="GO" id="GO:0044874">
    <property type="term" value="P:lipoprotein localization to outer membrane"/>
    <property type="evidence" value="ECO:0007669"/>
    <property type="project" value="TreeGrafter"/>
</dbReference>
<proteinExistence type="predicted"/>
<name>A0A379FFT2_PROMI</name>
<dbReference type="GO" id="GO:0098797">
    <property type="term" value="C:plasma membrane protein complex"/>
    <property type="evidence" value="ECO:0007669"/>
    <property type="project" value="TreeGrafter"/>
</dbReference>
<dbReference type="Proteomes" id="UP000254191">
    <property type="component" value="Unassembled WGS sequence"/>
</dbReference>
<evidence type="ECO:0000256" key="1">
    <source>
        <dbReference type="SAM" id="Phobius"/>
    </source>
</evidence>
<dbReference type="AlphaFoldDB" id="A0A379FFT2"/>
<reference evidence="2 3" key="1">
    <citation type="submission" date="2018-06" db="EMBL/GenBank/DDBJ databases">
        <authorList>
            <consortium name="Pathogen Informatics"/>
            <person name="Doyle S."/>
        </authorList>
    </citation>
    <scope>NUCLEOTIDE SEQUENCE [LARGE SCALE GENOMIC DNA]</scope>
    <source>
        <strain evidence="2 3">NCTC11938</strain>
    </source>
</reference>
<keyword evidence="1" id="KW-1133">Transmembrane helix</keyword>
<sequence length="81" mass="8833">MLLWGGVVSLNLTPIVSVIESMTGHSVLSGDVYFVDFLPSEIHAIDVFSVFLTTVILSLIASWYPARRATKLDPARILSGQ</sequence>
<keyword evidence="2" id="KW-0449">Lipoprotein</keyword>
<keyword evidence="1" id="KW-0812">Transmembrane</keyword>
<feature type="transmembrane region" description="Helical" evidence="1">
    <location>
        <begin position="42"/>
        <end position="64"/>
    </location>
</feature>
<keyword evidence="1" id="KW-0472">Membrane</keyword>
<dbReference type="PANTHER" id="PTHR30489">
    <property type="entry name" value="LIPOPROTEIN-RELEASING SYSTEM TRANSMEMBRANE PROTEIN LOLE"/>
    <property type="match status" value="1"/>
</dbReference>
<dbReference type="InterPro" id="IPR051447">
    <property type="entry name" value="Lipoprotein-release_system"/>
</dbReference>
<organism evidence="2 3">
    <name type="scientific">Proteus mirabilis</name>
    <dbReference type="NCBI Taxonomy" id="584"/>
    <lineage>
        <taxon>Bacteria</taxon>
        <taxon>Pseudomonadati</taxon>
        <taxon>Pseudomonadota</taxon>
        <taxon>Gammaproteobacteria</taxon>
        <taxon>Enterobacterales</taxon>
        <taxon>Morganellaceae</taxon>
        <taxon>Proteus</taxon>
    </lineage>
</organism>
<dbReference type="PANTHER" id="PTHR30489:SF0">
    <property type="entry name" value="LIPOPROTEIN-RELEASING SYSTEM TRANSMEMBRANE PROTEIN LOLE"/>
    <property type="match status" value="1"/>
</dbReference>
<dbReference type="EMBL" id="UGTS01000004">
    <property type="protein sequence ID" value="SUC18560.1"/>
    <property type="molecule type" value="Genomic_DNA"/>
</dbReference>